<protein>
    <recommendedName>
        <fullName evidence="10">Type II secretion system protein K</fullName>
    </recommendedName>
</protein>
<dbReference type="InterPro" id="IPR049179">
    <property type="entry name" value="T2SSK_SAM-like_2nd"/>
</dbReference>
<keyword evidence="7" id="KW-0653">Protein transport</keyword>
<evidence type="ECO:0000256" key="2">
    <source>
        <dbReference type="ARBA" id="ARBA00007246"/>
    </source>
</evidence>
<evidence type="ECO:0000259" key="11">
    <source>
        <dbReference type="Pfam" id="PF03934"/>
    </source>
</evidence>
<dbReference type="GO" id="GO:0009306">
    <property type="term" value="P:protein secretion"/>
    <property type="evidence" value="ECO:0007669"/>
    <property type="project" value="InterPro"/>
</dbReference>
<gene>
    <name evidence="13" type="primary">gspK</name>
    <name evidence="13" type="ordered locus">Rta_35370</name>
</gene>
<keyword evidence="5 10" id="KW-0997">Cell inner membrane</keyword>
<proteinExistence type="inferred from homology"/>
<dbReference type="InterPro" id="IPR038072">
    <property type="entry name" value="GspK_central_sf"/>
</dbReference>
<dbReference type="Gene3D" id="3.30.1300.30">
    <property type="entry name" value="GSPII I/J protein-like"/>
    <property type="match status" value="1"/>
</dbReference>
<evidence type="ECO:0000256" key="8">
    <source>
        <dbReference type="ARBA" id="ARBA00022989"/>
    </source>
</evidence>
<reference evidence="14" key="1">
    <citation type="submission" date="2006-01" db="EMBL/GenBank/DDBJ databases">
        <title>Genome of the cyst-dividing bacterium Ramlibacter tataouinensis.</title>
        <authorList>
            <person name="Barakat M."/>
            <person name="Ortet P."/>
            <person name="De Luca G."/>
            <person name="Jourlin-Castelli C."/>
            <person name="Ansaldi M."/>
            <person name="Py B."/>
            <person name="Fichant G."/>
            <person name="Coutinho P."/>
            <person name="Voulhoux R."/>
            <person name="Bastien O."/>
            <person name="Roy S."/>
            <person name="Marechal E."/>
            <person name="Henrissat B."/>
            <person name="Quentin Y."/>
            <person name="Noirot P."/>
            <person name="Filloux A."/>
            <person name="Mejean V."/>
            <person name="DuBow M."/>
            <person name="Barras F."/>
            <person name="Heulin T."/>
        </authorList>
    </citation>
    <scope>NUCLEOTIDE SEQUENCE [LARGE SCALE GENOMIC DNA]</scope>
    <source>
        <strain evidence="14">ATCC BAA-407 / DSM 14655 / LMG 21543 / TTB310</strain>
    </source>
</reference>
<dbReference type="EMBL" id="CP000245">
    <property type="protein sequence ID" value="AEG94650.1"/>
    <property type="molecule type" value="Genomic_DNA"/>
</dbReference>
<organism evidence="13 14">
    <name type="scientific">Ramlibacter tataouinensis (strain ATCC BAA-407 / DSM 14655 / LMG 21543 / TTB310)</name>
    <dbReference type="NCBI Taxonomy" id="365046"/>
    <lineage>
        <taxon>Bacteria</taxon>
        <taxon>Pseudomonadati</taxon>
        <taxon>Pseudomonadota</taxon>
        <taxon>Betaproteobacteria</taxon>
        <taxon>Burkholderiales</taxon>
        <taxon>Comamonadaceae</taxon>
        <taxon>Ramlibacter</taxon>
    </lineage>
</organism>
<evidence type="ECO:0000256" key="5">
    <source>
        <dbReference type="ARBA" id="ARBA00022519"/>
    </source>
</evidence>
<sequence length="330" mass="35149">MTARPTAQRGAALLAAMLTVALVATFAAAALWQQWRSVEVEAAERSRMQSSWVLTGALDWARLILREDVRSNSSGGADHLAEPWAVPLQEARLSTFLAADRNSSAEGGDSENAFLSGDIVDLQSQLNVNNLVESGRISETGLRSFQRLFDLLGLPAAELSLLSENLRLATAISAENAPADMAPLAPQRVDQLVWLGLSPQTVAVLEPHVTVLPARTPVNLNTANAEVIYAAVGGISLADAQRLVSERTRAHFRSLGDASRALGGSQQTVLDGSASVASRFFEVRGRLRLGDTVVQERSVVQRDGLDIRTLSRERGVAAPSPDAQAAGTGR</sequence>
<evidence type="ECO:0000256" key="9">
    <source>
        <dbReference type="ARBA" id="ARBA00023136"/>
    </source>
</evidence>
<dbReference type="PIRSF" id="PIRSF002786">
    <property type="entry name" value="XcpX"/>
    <property type="match status" value="1"/>
</dbReference>
<dbReference type="Pfam" id="PF03934">
    <property type="entry name" value="T2SSK"/>
    <property type="match status" value="1"/>
</dbReference>
<dbReference type="InterPro" id="IPR005628">
    <property type="entry name" value="GspK"/>
</dbReference>
<evidence type="ECO:0000313" key="13">
    <source>
        <dbReference type="EMBL" id="AEG94650.1"/>
    </source>
</evidence>
<dbReference type="KEGG" id="rta:Rta_35370"/>
<keyword evidence="8" id="KW-1133">Transmembrane helix</keyword>
<dbReference type="eggNOG" id="COG3156">
    <property type="taxonomic scope" value="Bacteria"/>
</dbReference>
<dbReference type="SUPFAM" id="SSF158544">
    <property type="entry name" value="GspK insert domain-like"/>
    <property type="match status" value="1"/>
</dbReference>
<evidence type="ECO:0000259" key="12">
    <source>
        <dbReference type="Pfam" id="PF21687"/>
    </source>
</evidence>
<keyword evidence="3 10" id="KW-0813">Transport</keyword>
<dbReference type="Pfam" id="PF21687">
    <property type="entry name" value="T2SSK_1st"/>
    <property type="match status" value="1"/>
</dbReference>
<dbReference type="PATRIC" id="fig|365046.3.peg.3626"/>
<feature type="domain" description="T2SS protein K first SAM-like" evidence="12">
    <location>
        <begin position="125"/>
        <end position="214"/>
    </location>
</feature>
<evidence type="ECO:0000313" key="14">
    <source>
        <dbReference type="Proteomes" id="UP000008385"/>
    </source>
</evidence>
<evidence type="ECO:0000256" key="1">
    <source>
        <dbReference type="ARBA" id="ARBA00004533"/>
    </source>
</evidence>
<dbReference type="STRING" id="365046.Rta_35370"/>
<evidence type="ECO:0000256" key="10">
    <source>
        <dbReference type="PIRNR" id="PIRNR002786"/>
    </source>
</evidence>
<keyword evidence="9 10" id="KW-0472">Membrane</keyword>
<dbReference type="HOGENOM" id="CLU_057294_1_1_4"/>
<accession>F5Y0Q6</accession>
<dbReference type="NCBIfam" id="NF037980">
    <property type="entry name" value="T2SS_GspK"/>
    <property type="match status" value="1"/>
</dbReference>
<evidence type="ECO:0000256" key="7">
    <source>
        <dbReference type="ARBA" id="ARBA00022927"/>
    </source>
</evidence>
<dbReference type="PANTHER" id="PTHR38831:SF1">
    <property type="entry name" value="TYPE II SECRETION SYSTEM PROTEIN K-RELATED"/>
    <property type="match status" value="1"/>
</dbReference>
<dbReference type="GO" id="GO:0005886">
    <property type="term" value="C:plasma membrane"/>
    <property type="evidence" value="ECO:0007669"/>
    <property type="project" value="UniProtKB-SubCell"/>
</dbReference>
<name>F5Y0Q6_RAMTT</name>
<dbReference type="Proteomes" id="UP000008385">
    <property type="component" value="Chromosome"/>
</dbReference>
<evidence type="ECO:0000256" key="6">
    <source>
        <dbReference type="ARBA" id="ARBA00022692"/>
    </source>
</evidence>
<keyword evidence="6" id="KW-0812">Transmembrane</keyword>
<dbReference type="InterPro" id="IPR049031">
    <property type="entry name" value="T2SSK_SAM-like_1st"/>
</dbReference>
<dbReference type="SUPFAM" id="SSF54523">
    <property type="entry name" value="Pili subunits"/>
    <property type="match status" value="1"/>
</dbReference>
<keyword evidence="4 10" id="KW-1003">Cell membrane</keyword>
<comment type="subcellular location">
    <subcellularLocation>
        <location evidence="1 10">Cell inner membrane</location>
    </subcellularLocation>
</comment>
<evidence type="ECO:0000256" key="4">
    <source>
        <dbReference type="ARBA" id="ARBA00022475"/>
    </source>
</evidence>
<dbReference type="PANTHER" id="PTHR38831">
    <property type="entry name" value="TYPE II SECRETION SYSTEM PROTEIN K"/>
    <property type="match status" value="1"/>
</dbReference>
<reference evidence="13 14" key="2">
    <citation type="journal article" date="2011" name="PLoS ONE">
        <title>The Cyst-Dividing Bacterium Ramlibacter tataouinensis TTB310 Genome Reveals a Well-Stocked Toolbox for Adaptation to a Desert Environment.</title>
        <authorList>
            <person name="De Luca G."/>
            <person name="Barakat M."/>
            <person name="Ortet P."/>
            <person name="Fochesato S."/>
            <person name="Jourlin-Castelli C."/>
            <person name="Ansaldi M."/>
            <person name="Py B."/>
            <person name="Fichant G."/>
            <person name="Coutinho P.M."/>
            <person name="Voulhoux R."/>
            <person name="Bastien O."/>
            <person name="Marechal E."/>
            <person name="Henrissat B."/>
            <person name="Quentin Y."/>
            <person name="Noirot P."/>
            <person name="Filloux A."/>
            <person name="Mejean V."/>
            <person name="Dubow M.S."/>
            <person name="Barras F."/>
            <person name="Barbe V."/>
            <person name="Weissenbach J."/>
            <person name="Mihalcescu I."/>
            <person name="Vermeglio A."/>
            <person name="Achouak W."/>
            <person name="Heulin T."/>
        </authorList>
    </citation>
    <scope>NUCLEOTIDE SEQUENCE [LARGE SCALE GENOMIC DNA]</scope>
    <source>
        <strain evidence="14">ATCC BAA-407 / DSM 14655 / LMG 21543 / TTB310</strain>
    </source>
</reference>
<keyword evidence="14" id="KW-1185">Reference proteome</keyword>
<evidence type="ECO:0000256" key="3">
    <source>
        <dbReference type="ARBA" id="ARBA00022448"/>
    </source>
</evidence>
<dbReference type="RefSeq" id="WP_013902881.1">
    <property type="nucleotide sequence ID" value="NC_015677.1"/>
</dbReference>
<dbReference type="AlphaFoldDB" id="F5Y0Q6"/>
<dbReference type="InterPro" id="IPR045584">
    <property type="entry name" value="Pilin-like"/>
</dbReference>
<comment type="similarity">
    <text evidence="2 10">Belongs to the GSP K family.</text>
</comment>
<feature type="domain" description="T2SS protein K second SAM-like" evidence="11">
    <location>
        <begin position="218"/>
        <end position="270"/>
    </location>
</feature>